<evidence type="ECO:0000313" key="1">
    <source>
        <dbReference type="EMBL" id="KRX18412.1"/>
    </source>
</evidence>
<name>A0A0V0RVC0_9BILA</name>
<organism evidence="1 2">
    <name type="scientific">Trichinella nelsoni</name>
    <dbReference type="NCBI Taxonomy" id="6336"/>
    <lineage>
        <taxon>Eukaryota</taxon>
        <taxon>Metazoa</taxon>
        <taxon>Ecdysozoa</taxon>
        <taxon>Nematoda</taxon>
        <taxon>Enoplea</taxon>
        <taxon>Dorylaimia</taxon>
        <taxon>Trichinellida</taxon>
        <taxon>Trichinellidae</taxon>
        <taxon>Trichinella</taxon>
    </lineage>
</organism>
<comment type="caution">
    <text evidence="1">The sequence shown here is derived from an EMBL/GenBank/DDBJ whole genome shotgun (WGS) entry which is preliminary data.</text>
</comment>
<dbReference type="Proteomes" id="UP000054630">
    <property type="component" value="Unassembled WGS sequence"/>
</dbReference>
<keyword evidence="2" id="KW-1185">Reference proteome</keyword>
<reference evidence="1 2" key="1">
    <citation type="submission" date="2015-01" db="EMBL/GenBank/DDBJ databases">
        <title>Evolution of Trichinella species and genotypes.</title>
        <authorList>
            <person name="Korhonen P.K."/>
            <person name="Edoardo P."/>
            <person name="Giuseppe L.R."/>
            <person name="Gasser R.B."/>
        </authorList>
    </citation>
    <scope>NUCLEOTIDE SEQUENCE [LARGE SCALE GENOMIC DNA]</scope>
    <source>
        <strain evidence="1">ISS37</strain>
    </source>
</reference>
<protein>
    <submittedName>
        <fullName evidence="1">Uncharacterized protein</fullName>
    </submittedName>
</protein>
<sequence length="140" mass="16309">MDIVGNENTFIICLKLMSIFYFDSFAFINNNNNTFTLSDDIKIKIFHVKYEMPFCIQRENSNPNEQREIYTSLVEVCIFTHSVVNNKTHVERKRKSTYQAHCLEFVLPIKLDVAHFTKCSSQFAVRSADGIRISDVTEQL</sequence>
<dbReference type="AlphaFoldDB" id="A0A0V0RVC0"/>
<proteinExistence type="predicted"/>
<gene>
    <name evidence="1" type="ORF">T07_852</name>
</gene>
<accession>A0A0V0RVC0</accession>
<evidence type="ECO:0000313" key="2">
    <source>
        <dbReference type="Proteomes" id="UP000054630"/>
    </source>
</evidence>
<dbReference type="EMBL" id="JYDL01000073">
    <property type="protein sequence ID" value="KRX18412.1"/>
    <property type="molecule type" value="Genomic_DNA"/>
</dbReference>